<accession>A0A318TII0</accession>
<evidence type="ECO:0000313" key="2">
    <source>
        <dbReference type="EMBL" id="PYF04546.1"/>
    </source>
</evidence>
<evidence type="ECO:0000313" key="3">
    <source>
        <dbReference type="Proteomes" id="UP000248148"/>
    </source>
</evidence>
<dbReference type="RefSeq" id="WP_110779929.1">
    <property type="nucleotide sequence ID" value="NZ_QJTI01000003.1"/>
</dbReference>
<comment type="caution">
    <text evidence="2">The sequence shown here is derived from an EMBL/GenBank/DDBJ whole genome shotgun (WGS) entry which is preliminary data.</text>
</comment>
<gene>
    <name evidence="2" type="ORF">BJ122_103201</name>
</gene>
<name>A0A318TII0_9BRAD</name>
<dbReference type="AlphaFoldDB" id="A0A318TII0"/>
<dbReference type="Proteomes" id="UP000248148">
    <property type="component" value="Unassembled WGS sequence"/>
</dbReference>
<feature type="transmembrane region" description="Helical" evidence="1">
    <location>
        <begin position="142"/>
        <end position="163"/>
    </location>
</feature>
<feature type="transmembrane region" description="Helical" evidence="1">
    <location>
        <begin position="108"/>
        <end position="130"/>
    </location>
</feature>
<protein>
    <submittedName>
        <fullName evidence="2">Uncharacterized protein</fullName>
    </submittedName>
</protein>
<reference evidence="2 3" key="1">
    <citation type="submission" date="2018-06" db="EMBL/GenBank/DDBJ databases">
        <title>Genomic Encyclopedia of Archaeal and Bacterial Type Strains, Phase II (KMG-II): from individual species to whole genera.</title>
        <authorList>
            <person name="Goeker M."/>
        </authorList>
    </citation>
    <scope>NUCLEOTIDE SEQUENCE [LARGE SCALE GENOMIC DNA]</scope>
    <source>
        <strain evidence="2 3">JCM 11668</strain>
    </source>
</reference>
<keyword evidence="1" id="KW-0472">Membrane</keyword>
<sequence>MDPTETGYHATLRRLFDLFKVMCAGLATGLITPWLQPLLDRVDLPPGGVGVALMALPFALLVQWLVWRTGRRWWTATLAALVTMLAFVAAVNVAILVDALTFDSGRNIRNALAGLAGGGTGSLLLVLGLLPLPGVPVERLAWIVTPLIGTLAGGLLAVDFAVGFEFFSFLYPVWQAAVAVSLATGLHRRKPG</sequence>
<feature type="transmembrane region" description="Helical" evidence="1">
    <location>
        <begin position="18"/>
        <end position="35"/>
    </location>
</feature>
<feature type="transmembrane region" description="Helical" evidence="1">
    <location>
        <begin position="73"/>
        <end position="96"/>
    </location>
</feature>
<organism evidence="2 3">
    <name type="scientific">Rhodopseudomonas faecalis</name>
    <dbReference type="NCBI Taxonomy" id="99655"/>
    <lineage>
        <taxon>Bacteria</taxon>
        <taxon>Pseudomonadati</taxon>
        <taxon>Pseudomonadota</taxon>
        <taxon>Alphaproteobacteria</taxon>
        <taxon>Hyphomicrobiales</taxon>
        <taxon>Nitrobacteraceae</taxon>
        <taxon>Rhodopseudomonas</taxon>
    </lineage>
</organism>
<keyword evidence="1" id="KW-0812">Transmembrane</keyword>
<dbReference type="EMBL" id="QJTI01000003">
    <property type="protein sequence ID" value="PYF04546.1"/>
    <property type="molecule type" value="Genomic_DNA"/>
</dbReference>
<keyword evidence="3" id="KW-1185">Reference proteome</keyword>
<evidence type="ECO:0000256" key="1">
    <source>
        <dbReference type="SAM" id="Phobius"/>
    </source>
</evidence>
<proteinExistence type="predicted"/>
<keyword evidence="1" id="KW-1133">Transmembrane helix</keyword>
<feature type="transmembrane region" description="Helical" evidence="1">
    <location>
        <begin position="169"/>
        <end position="186"/>
    </location>
</feature>
<feature type="transmembrane region" description="Helical" evidence="1">
    <location>
        <begin position="47"/>
        <end position="66"/>
    </location>
</feature>
<dbReference type="OrthoDB" id="10646at1073"/>